<comment type="subcellular location">
    <subcellularLocation>
        <location evidence="1">Cell membrane</location>
        <topology evidence="1">Multi-pass membrane protein</topology>
    </subcellularLocation>
</comment>
<organism evidence="7 8">
    <name type="scientific">Phocaeicola plebeius</name>
    <dbReference type="NCBI Taxonomy" id="310297"/>
    <lineage>
        <taxon>Bacteria</taxon>
        <taxon>Pseudomonadati</taxon>
        <taxon>Bacteroidota</taxon>
        <taxon>Bacteroidia</taxon>
        <taxon>Bacteroidales</taxon>
        <taxon>Bacteroidaceae</taxon>
        <taxon>Phocaeicola</taxon>
    </lineage>
</organism>
<feature type="transmembrane region" description="Helical" evidence="6">
    <location>
        <begin position="467"/>
        <end position="487"/>
    </location>
</feature>
<feature type="transmembrane region" description="Helical" evidence="6">
    <location>
        <begin position="434"/>
        <end position="455"/>
    </location>
</feature>
<evidence type="ECO:0000313" key="8">
    <source>
        <dbReference type="Proteomes" id="UP000283485"/>
    </source>
</evidence>
<dbReference type="PANTHER" id="PTHR30250">
    <property type="entry name" value="PST FAMILY PREDICTED COLANIC ACID TRANSPORTER"/>
    <property type="match status" value="1"/>
</dbReference>
<evidence type="ECO:0000256" key="6">
    <source>
        <dbReference type="SAM" id="Phobius"/>
    </source>
</evidence>
<proteinExistence type="predicted"/>
<comment type="caution">
    <text evidence="7">The sequence shown here is derived from an EMBL/GenBank/DDBJ whole genome shotgun (WGS) entry which is preliminary data.</text>
</comment>
<dbReference type="GO" id="GO:0005886">
    <property type="term" value="C:plasma membrane"/>
    <property type="evidence" value="ECO:0007669"/>
    <property type="project" value="UniProtKB-SubCell"/>
</dbReference>
<dbReference type="PANTHER" id="PTHR30250:SF26">
    <property type="entry name" value="PSMA PROTEIN"/>
    <property type="match status" value="1"/>
</dbReference>
<feature type="transmembrane region" description="Helical" evidence="6">
    <location>
        <begin position="159"/>
        <end position="180"/>
    </location>
</feature>
<name>A0A414RF51_9BACT</name>
<dbReference type="Pfam" id="PF01943">
    <property type="entry name" value="Polysacc_synt"/>
    <property type="match status" value="1"/>
</dbReference>
<feature type="transmembrane region" description="Helical" evidence="6">
    <location>
        <begin position="125"/>
        <end position="147"/>
    </location>
</feature>
<evidence type="ECO:0000256" key="5">
    <source>
        <dbReference type="ARBA" id="ARBA00023136"/>
    </source>
</evidence>
<feature type="transmembrane region" description="Helical" evidence="6">
    <location>
        <begin position="381"/>
        <end position="399"/>
    </location>
</feature>
<reference evidence="7 8" key="1">
    <citation type="submission" date="2018-08" db="EMBL/GenBank/DDBJ databases">
        <title>A genome reference for cultivated species of the human gut microbiota.</title>
        <authorList>
            <person name="Zou Y."/>
            <person name="Xue W."/>
            <person name="Luo G."/>
        </authorList>
    </citation>
    <scope>NUCLEOTIDE SEQUENCE [LARGE SCALE GENOMIC DNA]</scope>
    <source>
        <strain evidence="7 8">AM23-23</strain>
    </source>
</reference>
<protein>
    <submittedName>
        <fullName evidence="7">Lipopolysaccharide biosynthesis protein</fullName>
    </submittedName>
</protein>
<evidence type="ECO:0000256" key="3">
    <source>
        <dbReference type="ARBA" id="ARBA00022692"/>
    </source>
</evidence>
<evidence type="ECO:0000256" key="4">
    <source>
        <dbReference type="ARBA" id="ARBA00022989"/>
    </source>
</evidence>
<feature type="transmembrane region" description="Helical" evidence="6">
    <location>
        <begin position="45"/>
        <end position="65"/>
    </location>
</feature>
<keyword evidence="3 6" id="KW-0812">Transmembrane</keyword>
<feature type="transmembrane region" description="Helical" evidence="6">
    <location>
        <begin position="263"/>
        <end position="284"/>
    </location>
</feature>
<evidence type="ECO:0000256" key="2">
    <source>
        <dbReference type="ARBA" id="ARBA00022475"/>
    </source>
</evidence>
<feature type="transmembrane region" description="Helical" evidence="6">
    <location>
        <begin position="346"/>
        <end position="369"/>
    </location>
</feature>
<evidence type="ECO:0000313" key="7">
    <source>
        <dbReference type="EMBL" id="RHF91691.1"/>
    </source>
</evidence>
<gene>
    <name evidence="7" type="ORF">DW653_05835</name>
</gene>
<feature type="transmembrane region" description="Helical" evidence="6">
    <location>
        <begin position="305"/>
        <end position="326"/>
    </location>
</feature>
<feature type="transmembrane region" description="Helical" evidence="6">
    <location>
        <begin position="405"/>
        <end position="422"/>
    </location>
</feature>
<evidence type="ECO:0000256" key="1">
    <source>
        <dbReference type="ARBA" id="ARBA00004651"/>
    </source>
</evidence>
<dbReference type="RefSeq" id="WP_118211370.1">
    <property type="nucleotide sequence ID" value="NZ_JBJHRL010000002.1"/>
</dbReference>
<feature type="transmembrane region" description="Helical" evidence="6">
    <location>
        <begin position="86"/>
        <end position="113"/>
    </location>
</feature>
<sequence length="513" mass="58962">MKEASTKRITKNTITLTLRMFITMGISIYSSRIILQALGVVDYGIYNVISGVISMFSFLNTSMVASTQRFLNYSLGEKDYSKTAKIFSTSINLHFILSILLVIVAEAVGVYFLNHQLEIPSERLVAANIIFQFTIITAVANIISVPYKALIIAYEKMSIYAYEAIFQSVATLLASFIILYTHNDRLILYAFLLMSIGIIIRLFDSWYCSHRLSYKYHYIIDKNLYKEILSFSGWSTLVTMAHLAYTQGTIFLINVFFGPAINAAQALANQVNLSLLTFNSNFVMAVKPQIIKSYAEKDLAYMKQLLIYSLKISCLIMGIVTFPFIIKTDYILNLWLKEVPTYTHEFLQLALILSIFVSFSDPITTAIQATGKIRNYQITEFLFLISILPCTYFLFKLNYQPYSTYYIRIFIFIILLIVRLLFLKLTFNFKFQFFLFNVILRVILSIGCSATILYYIGNFMPDNLCNFIILCFLSLIVNGICALYITFNKSERQFITNTIYAKLTRKNKLSQQL</sequence>
<accession>A0A414RF51</accession>
<keyword evidence="4 6" id="KW-1133">Transmembrane helix</keyword>
<keyword evidence="2" id="KW-1003">Cell membrane</keyword>
<feature type="transmembrane region" description="Helical" evidence="6">
    <location>
        <begin position="228"/>
        <end position="257"/>
    </location>
</feature>
<dbReference type="InterPro" id="IPR050833">
    <property type="entry name" value="Poly_Biosynth_Transport"/>
</dbReference>
<keyword evidence="5 6" id="KW-0472">Membrane</keyword>
<dbReference type="Proteomes" id="UP000283485">
    <property type="component" value="Unassembled WGS sequence"/>
</dbReference>
<dbReference type="InterPro" id="IPR002797">
    <property type="entry name" value="Polysacc_synth"/>
</dbReference>
<feature type="transmembrane region" description="Helical" evidence="6">
    <location>
        <begin position="186"/>
        <end position="207"/>
    </location>
</feature>
<dbReference type="EMBL" id="QRHQ01000008">
    <property type="protein sequence ID" value="RHF91691.1"/>
    <property type="molecule type" value="Genomic_DNA"/>
</dbReference>
<dbReference type="AlphaFoldDB" id="A0A414RF51"/>
<feature type="transmembrane region" description="Helical" evidence="6">
    <location>
        <begin position="21"/>
        <end position="39"/>
    </location>
</feature>